<dbReference type="GO" id="GO:0004399">
    <property type="term" value="F:histidinol dehydrogenase activity"/>
    <property type="evidence" value="ECO:0007669"/>
    <property type="project" value="UniProtKB-UniRule"/>
</dbReference>
<feature type="active site" description="Proton acceptor" evidence="12 14">
    <location>
        <position position="326"/>
    </location>
</feature>
<dbReference type="PRINTS" id="PR00083">
    <property type="entry name" value="HOLDHDRGNASE"/>
</dbReference>
<comment type="pathway">
    <text evidence="2 12">Amino-acid biosynthesis; L-histidine biosynthesis; L-histidine from 5-phospho-alpha-D-ribose 1-diphosphate: step 9/9.</text>
</comment>
<dbReference type="Gene3D" id="1.20.5.1300">
    <property type="match status" value="1"/>
</dbReference>
<dbReference type="EMBL" id="AP019735">
    <property type="protein sequence ID" value="BBL04493.1"/>
    <property type="molecule type" value="Genomic_DNA"/>
</dbReference>
<dbReference type="Pfam" id="PF00815">
    <property type="entry name" value="Histidinol_dh"/>
    <property type="match status" value="1"/>
</dbReference>
<feature type="binding site" evidence="12 17">
    <location>
        <position position="261"/>
    </location>
    <ligand>
        <name>Zn(2+)</name>
        <dbReference type="ChEBI" id="CHEBI:29105"/>
    </ligand>
</feature>
<dbReference type="GO" id="GO:0000105">
    <property type="term" value="P:L-histidine biosynthetic process"/>
    <property type="evidence" value="ECO:0007669"/>
    <property type="project" value="UniProtKB-UniRule"/>
</dbReference>
<dbReference type="FunFam" id="1.20.5.1300:FF:000002">
    <property type="entry name" value="Histidinol dehydrogenase, chloroplastic"/>
    <property type="match status" value="1"/>
</dbReference>
<protein>
    <recommendedName>
        <fullName evidence="4 12">Histidinol dehydrogenase</fullName>
        <shortName evidence="12">HDH</shortName>
        <ecNumber evidence="4 12">1.1.1.23</ecNumber>
    </recommendedName>
</protein>
<dbReference type="HAMAP" id="MF_01024">
    <property type="entry name" value="HisD"/>
    <property type="match status" value="1"/>
</dbReference>
<keyword evidence="10 12" id="KW-0368">Histidine biosynthesis</keyword>
<accession>A0A4Y1WTR6</accession>
<dbReference type="PROSITE" id="PS00611">
    <property type="entry name" value="HISOL_DEHYDROGENASE"/>
    <property type="match status" value="1"/>
</dbReference>
<dbReference type="PANTHER" id="PTHR21256">
    <property type="entry name" value="HISTIDINOL DEHYDROGENASE HDH"/>
    <property type="match status" value="1"/>
</dbReference>
<evidence type="ECO:0000256" key="7">
    <source>
        <dbReference type="ARBA" id="ARBA00022833"/>
    </source>
</evidence>
<evidence type="ECO:0000256" key="3">
    <source>
        <dbReference type="ARBA" id="ARBA00010178"/>
    </source>
</evidence>
<keyword evidence="5 12" id="KW-0028">Amino-acid biosynthesis</keyword>
<feature type="binding site" evidence="12 16">
    <location>
        <position position="326"/>
    </location>
    <ligand>
        <name>substrate</name>
    </ligand>
</feature>
<feature type="binding site" evidence="12 16">
    <location>
        <position position="236"/>
    </location>
    <ligand>
        <name>substrate</name>
    </ligand>
</feature>
<dbReference type="RefSeq" id="WP_141412925.1">
    <property type="nucleotide sequence ID" value="NZ_AP019735.1"/>
</dbReference>
<keyword evidence="20" id="KW-1185">Reference proteome</keyword>
<evidence type="ECO:0000313" key="20">
    <source>
        <dbReference type="Proteomes" id="UP000318946"/>
    </source>
</evidence>
<dbReference type="InterPro" id="IPR012131">
    <property type="entry name" value="Hstdl_DH"/>
</dbReference>
<feature type="binding site" evidence="12 16">
    <location>
        <position position="359"/>
    </location>
    <ligand>
        <name>substrate</name>
    </ligand>
</feature>
<keyword evidence="9 12" id="KW-0520">NAD</keyword>
<evidence type="ECO:0000256" key="8">
    <source>
        <dbReference type="ARBA" id="ARBA00023002"/>
    </source>
</evidence>
<dbReference type="SUPFAM" id="SSF53720">
    <property type="entry name" value="ALDH-like"/>
    <property type="match status" value="1"/>
</dbReference>
<feature type="binding site" evidence="12 17">
    <location>
        <position position="418"/>
    </location>
    <ligand>
        <name>Zn(2+)</name>
        <dbReference type="ChEBI" id="CHEBI:29105"/>
    </ligand>
</feature>
<keyword evidence="7 12" id="KW-0862">Zinc</keyword>
<dbReference type="InterPro" id="IPR001692">
    <property type="entry name" value="Histidinol_DH_CS"/>
</dbReference>
<dbReference type="GeneID" id="78342523"/>
<feature type="active site" description="Proton acceptor" evidence="12 14">
    <location>
        <position position="325"/>
    </location>
</feature>
<evidence type="ECO:0000256" key="16">
    <source>
        <dbReference type="PIRSR" id="PIRSR000099-3"/>
    </source>
</evidence>
<dbReference type="InterPro" id="IPR016161">
    <property type="entry name" value="Ald_DH/histidinol_DH"/>
</dbReference>
<evidence type="ECO:0000256" key="5">
    <source>
        <dbReference type="ARBA" id="ARBA00022605"/>
    </source>
</evidence>
<dbReference type="Gene3D" id="3.40.50.1980">
    <property type="entry name" value="Nitrogenase molybdenum iron protein domain"/>
    <property type="match status" value="2"/>
</dbReference>
<feature type="binding site" evidence="12 15">
    <location>
        <position position="189"/>
    </location>
    <ligand>
        <name>NAD(+)</name>
        <dbReference type="ChEBI" id="CHEBI:57540"/>
    </ligand>
</feature>
<comment type="function">
    <text evidence="1 12">Catalyzes the sequential NAD-dependent oxidations of L-histidinol to L-histidinaldehyde and then to L-histidine.</text>
</comment>
<dbReference type="FunFam" id="3.40.50.1980:FF:000002">
    <property type="entry name" value="Histidinol dehydrogenase, chloroplastic"/>
    <property type="match status" value="1"/>
</dbReference>
<keyword evidence="6 12" id="KW-0479">Metal-binding</keyword>
<evidence type="ECO:0000256" key="1">
    <source>
        <dbReference type="ARBA" id="ARBA00003850"/>
    </source>
</evidence>
<evidence type="ECO:0000256" key="18">
    <source>
        <dbReference type="RuleBase" id="RU004175"/>
    </source>
</evidence>
<evidence type="ECO:0000256" key="10">
    <source>
        <dbReference type="ARBA" id="ARBA00023102"/>
    </source>
</evidence>
<sequence length="431" mass="46046">MEPIRVYDNPPRDAWPALTARVTRDDAEIDRRVAAILNEVRTGGDEALRRIARRIEGFAPERFELPQAQLDEAARSISPELKTALATAKANIEAFHRAQLPYPVAVEVMPGVRCSQRAVAIRRVGLYVPGGSAPLFSTVLMLAVPAAIAGCTEIVLCTPAGRDGSIAPEIRYAAALCGVRRVFALGGAQAVAAMAYGTESVPRVDKIFGPGNRYVTRAKQLVGAEGTAIDLPAGPSEVLVLADEGASPDFAAADLLSQAEHGADSQAVLVCRTVAFARRVNDALRRQTAVSPRNAILRESLAQSRIVVFDSQDDMLDFAEAYAPEHLIVSLRDPWPAARRITTAGSVFVGDYAPESAGDYASGTNHTLPTGGCARAYSGVNIDSFLRRITYQELTREGLRALAPTVVAMARAEGLDAHAEAVRIRLEGGVR</sequence>
<evidence type="ECO:0000313" key="19">
    <source>
        <dbReference type="EMBL" id="BBL04493.1"/>
    </source>
</evidence>
<dbReference type="KEGG" id="acou:A5CBH24_18060"/>
<dbReference type="UniPathway" id="UPA00031">
    <property type="reaction ID" value="UER00014"/>
</dbReference>
<evidence type="ECO:0000256" key="13">
    <source>
        <dbReference type="PIRNR" id="PIRNR000099"/>
    </source>
</evidence>
<dbReference type="Proteomes" id="UP000318946">
    <property type="component" value="Chromosome"/>
</dbReference>
<comment type="similarity">
    <text evidence="3 12 13 18">Belongs to the histidinol dehydrogenase family.</text>
</comment>
<feature type="binding site" evidence="12 16">
    <location>
        <position position="258"/>
    </location>
    <ligand>
        <name>substrate</name>
    </ligand>
</feature>
<organism evidence="19 20">
    <name type="scientific">Alistipes communis</name>
    <dbReference type="NCBI Taxonomy" id="2585118"/>
    <lineage>
        <taxon>Bacteria</taxon>
        <taxon>Pseudomonadati</taxon>
        <taxon>Bacteroidota</taxon>
        <taxon>Bacteroidia</taxon>
        <taxon>Bacteroidales</taxon>
        <taxon>Rikenellaceae</taxon>
        <taxon>Alistipes</taxon>
    </lineage>
</organism>
<dbReference type="GO" id="GO:0008270">
    <property type="term" value="F:zinc ion binding"/>
    <property type="evidence" value="ECO:0007669"/>
    <property type="project" value="UniProtKB-UniRule"/>
</dbReference>
<feature type="binding site" evidence="12 17">
    <location>
        <position position="359"/>
    </location>
    <ligand>
        <name>Zn(2+)</name>
        <dbReference type="ChEBI" id="CHEBI:29105"/>
    </ligand>
</feature>
<evidence type="ECO:0000256" key="11">
    <source>
        <dbReference type="ARBA" id="ARBA00049489"/>
    </source>
</evidence>
<evidence type="ECO:0000256" key="12">
    <source>
        <dbReference type="HAMAP-Rule" id="MF_01024"/>
    </source>
</evidence>
<evidence type="ECO:0000256" key="2">
    <source>
        <dbReference type="ARBA" id="ARBA00004940"/>
    </source>
</evidence>
<feature type="binding site" evidence="12 15">
    <location>
        <position position="212"/>
    </location>
    <ligand>
        <name>NAD(+)</name>
        <dbReference type="ChEBI" id="CHEBI:57540"/>
    </ligand>
</feature>
<dbReference type="EC" id="1.1.1.23" evidence="4 12"/>
<comment type="catalytic activity">
    <reaction evidence="11 12">
        <text>L-histidinol + 2 NAD(+) + H2O = L-histidine + 2 NADH + 3 H(+)</text>
        <dbReference type="Rhea" id="RHEA:20641"/>
        <dbReference type="ChEBI" id="CHEBI:15377"/>
        <dbReference type="ChEBI" id="CHEBI:15378"/>
        <dbReference type="ChEBI" id="CHEBI:57540"/>
        <dbReference type="ChEBI" id="CHEBI:57595"/>
        <dbReference type="ChEBI" id="CHEBI:57699"/>
        <dbReference type="ChEBI" id="CHEBI:57945"/>
        <dbReference type="EC" id="1.1.1.23"/>
    </reaction>
</comment>
<evidence type="ECO:0000256" key="14">
    <source>
        <dbReference type="PIRSR" id="PIRSR000099-1"/>
    </source>
</evidence>
<feature type="binding site" evidence="12 16">
    <location>
        <position position="413"/>
    </location>
    <ligand>
        <name>substrate</name>
    </ligand>
</feature>
<comment type="cofactor">
    <cofactor evidence="12 17">
        <name>Zn(2+)</name>
        <dbReference type="ChEBI" id="CHEBI:29105"/>
    </cofactor>
    <text evidence="12 17">Binds 1 zinc ion per subunit.</text>
</comment>
<name>A0A4Y1WTR6_9BACT</name>
<dbReference type="AlphaFoldDB" id="A0A4Y1WTR6"/>
<evidence type="ECO:0000256" key="6">
    <source>
        <dbReference type="ARBA" id="ARBA00022723"/>
    </source>
</evidence>
<dbReference type="GO" id="GO:0051287">
    <property type="term" value="F:NAD binding"/>
    <property type="evidence" value="ECO:0007669"/>
    <property type="project" value="InterPro"/>
</dbReference>
<dbReference type="GO" id="GO:0005829">
    <property type="term" value="C:cytosol"/>
    <property type="evidence" value="ECO:0007669"/>
    <property type="project" value="TreeGrafter"/>
</dbReference>
<dbReference type="OrthoDB" id="9805269at2"/>
<dbReference type="PIRSF" id="PIRSF000099">
    <property type="entry name" value="Histidinol_dh"/>
    <property type="match status" value="1"/>
</dbReference>
<gene>
    <name evidence="12 19" type="primary">hisD</name>
    <name evidence="19" type="ORF">A5CBH24_18060</name>
</gene>
<reference evidence="20" key="1">
    <citation type="submission" date="2019-06" db="EMBL/GenBank/DDBJ databases">
        <title>Alistipes onderdonkii subsp. vulgaris subsp. nov., Alistipes dispar sp. nov. and Alistipes communis sp. nov., isolated from human faeces, and creation of Alistipes onderdonkii subsp. onderdonkii subsp. nov.</title>
        <authorList>
            <person name="Sakamoto M."/>
            <person name="Ikeyama N."/>
            <person name="Ogata Y."/>
            <person name="Suda W."/>
            <person name="Iino T."/>
            <person name="Hattori M."/>
            <person name="Ohkuma M."/>
        </authorList>
    </citation>
    <scope>NUCLEOTIDE SEQUENCE [LARGE SCALE GENOMIC DNA]</scope>
    <source>
        <strain evidence="20">5CBH24</strain>
    </source>
</reference>
<feature type="binding site" evidence="12 16">
    <location>
        <position position="261"/>
    </location>
    <ligand>
        <name>substrate</name>
    </ligand>
</feature>
<dbReference type="PANTHER" id="PTHR21256:SF2">
    <property type="entry name" value="HISTIDINE BIOSYNTHESIS TRIFUNCTIONAL PROTEIN"/>
    <property type="match status" value="1"/>
</dbReference>
<evidence type="ECO:0000256" key="4">
    <source>
        <dbReference type="ARBA" id="ARBA00012965"/>
    </source>
</evidence>
<evidence type="ECO:0000256" key="9">
    <source>
        <dbReference type="ARBA" id="ARBA00023027"/>
    </source>
</evidence>
<dbReference type="NCBIfam" id="TIGR00069">
    <property type="entry name" value="hisD"/>
    <property type="match status" value="1"/>
</dbReference>
<evidence type="ECO:0000256" key="15">
    <source>
        <dbReference type="PIRSR" id="PIRSR000099-2"/>
    </source>
</evidence>
<keyword evidence="8 12" id="KW-0560">Oxidoreductase</keyword>
<feature type="binding site" evidence="12 15">
    <location>
        <position position="127"/>
    </location>
    <ligand>
        <name>NAD(+)</name>
        <dbReference type="ChEBI" id="CHEBI:57540"/>
    </ligand>
</feature>
<dbReference type="FunFam" id="3.40.50.1980:FF:000001">
    <property type="entry name" value="Histidinol dehydrogenase"/>
    <property type="match status" value="1"/>
</dbReference>
<dbReference type="CDD" id="cd06572">
    <property type="entry name" value="Histidinol_dh"/>
    <property type="match status" value="1"/>
</dbReference>
<evidence type="ECO:0000256" key="17">
    <source>
        <dbReference type="PIRSR" id="PIRSR000099-4"/>
    </source>
</evidence>
<feature type="binding site" evidence="12 17">
    <location>
        <position position="258"/>
    </location>
    <ligand>
        <name>Zn(2+)</name>
        <dbReference type="ChEBI" id="CHEBI:29105"/>
    </ligand>
</feature>
<proteinExistence type="inferred from homology"/>
<dbReference type="InterPro" id="IPR022695">
    <property type="entry name" value="Histidinol_DH_monofunct"/>
</dbReference>
<feature type="binding site" evidence="12 16">
    <location>
        <position position="418"/>
    </location>
    <ligand>
        <name>substrate</name>
    </ligand>
</feature>